<dbReference type="InterPro" id="IPR008937">
    <property type="entry name" value="Ras-like_GEF"/>
</dbReference>
<proteinExistence type="predicted"/>
<dbReference type="Pfam" id="PF00617">
    <property type="entry name" value="RasGEF"/>
    <property type="match status" value="1"/>
</dbReference>
<dbReference type="GO" id="GO:0005886">
    <property type="term" value="C:plasma membrane"/>
    <property type="evidence" value="ECO:0007669"/>
    <property type="project" value="TreeGrafter"/>
</dbReference>
<evidence type="ECO:0000313" key="4">
    <source>
        <dbReference type="EMBL" id="OUC40791.1"/>
    </source>
</evidence>
<evidence type="ECO:0000256" key="2">
    <source>
        <dbReference type="PROSITE-ProRule" id="PRU00168"/>
    </source>
</evidence>
<evidence type="ECO:0000313" key="5">
    <source>
        <dbReference type="Proteomes" id="UP000243006"/>
    </source>
</evidence>
<accession>A0A1Y3E735</accession>
<dbReference type="PANTHER" id="PTHR23113:SF368">
    <property type="entry name" value="CELL DIVISION CONTROL PROTEIN 25"/>
    <property type="match status" value="1"/>
</dbReference>
<name>A0A1Y3E735_9BILA</name>
<dbReference type="InterPro" id="IPR023578">
    <property type="entry name" value="Ras_GEF_dom_sf"/>
</dbReference>
<dbReference type="GO" id="GO:0007265">
    <property type="term" value="P:Ras protein signal transduction"/>
    <property type="evidence" value="ECO:0007669"/>
    <property type="project" value="TreeGrafter"/>
</dbReference>
<organism evidence="4 5">
    <name type="scientific">Trichinella nativa</name>
    <dbReference type="NCBI Taxonomy" id="6335"/>
    <lineage>
        <taxon>Eukaryota</taxon>
        <taxon>Metazoa</taxon>
        <taxon>Ecdysozoa</taxon>
        <taxon>Nematoda</taxon>
        <taxon>Enoplea</taxon>
        <taxon>Dorylaimia</taxon>
        <taxon>Trichinellida</taxon>
        <taxon>Trichinellidae</taxon>
        <taxon>Trichinella</taxon>
    </lineage>
</organism>
<gene>
    <name evidence="4" type="ORF">D917_03794</name>
</gene>
<dbReference type="GO" id="GO:0005085">
    <property type="term" value="F:guanyl-nucleotide exchange factor activity"/>
    <property type="evidence" value="ECO:0007669"/>
    <property type="project" value="UniProtKB-KW"/>
</dbReference>
<feature type="domain" description="Ras-GEF" evidence="3">
    <location>
        <begin position="40"/>
        <end position="142"/>
    </location>
</feature>
<keyword evidence="1 2" id="KW-0344">Guanine-nucleotide releasing factor</keyword>
<dbReference type="PANTHER" id="PTHR23113">
    <property type="entry name" value="GUANINE NUCLEOTIDE EXCHANGE FACTOR"/>
    <property type="match status" value="1"/>
</dbReference>
<dbReference type="InterPro" id="IPR036964">
    <property type="entry name" value="RASGEF_cat_dom_sf"/>
</dbReference>
<sequence length="142" mass="16556">MFSDHVGLNMFFNESPNDFLKESATLYSMELERLQSVFYFPEEVAFQLSSVEYDLIYSILPMDYVTYVICDLNQVRLSMNPSQVRLLIKRFAEVSSWVTHLIISQPTHDDRRNMLCFILRSAETCWNIGNFNGATEILYGLT</sequence>
<dbReference type="Gene3D" id="1.10.840.10">
    <property type="entry name" value="Ras guanine-nucleotide exchange factors catalytic domain"/>
    <property type="match status" value="1"/>
</dbReference>
<dbReference type="PROSITE" id="PS50009">
    <property type="entry name" value="RASGEF_CAT"/>
    <property type="match status" value="1"/>
</dbReference>
<dbReference type="AlphaFoldDB" id="A0A1Y3E735"/>
<dbReference type="InterPro" id="IPR001895">
    <property type="entry name" value="RASGEF_cat_dom"/>
</dbReference>
<protein>
    <recommendedName>
        <fullName evidence="3">Ras-GEF domain-containing protein</fullName>
    </recommendedName>
</protein>
<evidence type="ECO:0000256" key="1">
    <source>
        <dbReference type="ARBA" id="ARBA00022658"/>
    </source>
</evidence>
<dbReference type="EMBL" id="LVZM01022386">
    <property type="protein sequence ID" value="OUC40791.1"/>
    <property type="molecule type" value="Genomic_DNA"/>
</dbReference>
<evidence type="ECO:0000259" key="3">
    <source>
        <dbReference type="PROSITE" id="PS50009"/>
    </source>
</evidence>
<comment type="caution">
    <text evidence="4">The sequence shown here is derived from an EMBL/GenBank/DDBJ whole genome shotgun (WGS) entry which is preliminary data.</text>
</comment>
<dbReference type="SUPFAM" id="SSF48366">
    <property type="entry name" value="Ras GEF"/>
    <property type="match status" value="1"/>
</dbReference>
<reference evidence="4 5" key="1">
    <citation type="submission" date="2015-04" db="EMBL/GenBank/DDBJ databases">
        <title>Draft genome of the roundworm Trichinella nativa.</title>
        <authorList>
            <person name="Mitreva M."/>
        </authorList>
    </citation>
    <scope>NUCLEOTIDE SEQUENCE [LARGE SCALE GENOMIC DNA]</scope>
    <source>
        <strain evidence="4 5">ISS45</strain>
    </source>
</reference>
<dbReference type="Proteomes" id="UP000243006">
    <property type="component" value="Unassembled WGS sequence"/>
</dbReference>